<comment type="caution">
    <text evidence="4">The sequence shown here is derived from an EMBL/GenBank/DDBJ whole genome shotgun (WGS) entry which is preliminary data.</text>
</comment>
<dbReference type="CDD" id="cd00063">
    <property type="entry name" value="FN3"/>
    <property type="match status" value="2"/>
</dbReference>
<evidence type="ECO:0000313" key="4">
    <source>
        <dbReference type="EMBL" id="MPQ43588.1"/>
    </source>
</evidence>
<dbReference type="Gene3D" id="2.60.40.10">
    <property type="entry name" value="Immunoglobulins"/>
    <property type="match status" value="2"/>
</dbReference>
<evidence type="ECO:0000313" key="5">
    <source>
        <dbReference type="Proteomes" id="UP000430345"/>
    </source>
</evidence>
<dbReference type="GO" id="GO:0005201">
    <property type="term" value="F:extracellular matrix structural constituent"/>
    <property type="evidence" value="ECO:0007669"/>
    <property type="project" value="TreeGrafter"/>
</dbReference>
<dbReference type="Proteomes" id="UP000430345">
    <property type="component" value="Unassembled WGS sequence"/>
</dbReference>
<name>A0A6I1MMA7_9CLOT</name>
<dbReference type="GO" id="GO:0043394">
    <property type="term" value="F:proteoglycan binding"/>
    <property type="evidence" value="ECO:0007669"/>
    <property type="project" value="TreeGrafter"/>
</dbReference>
<sequence>MSKKCKRIINCIIAVAVVSCTIASFSNTINVKALDETKVVVNEDLRYKIEKPKNLQAVDITTASLKLTWQEPNENVNEYIILQDDKEIATVKNDANSYVIKGLDENKLYGFKVIAKYNNGKKSRPAYIRVRMNNGNYDIETPNKVEKLYAKEITNNDVLLSWEAPKNNVEVLQYIIYKDGELIKEIPATATDCSIDELKSNTLYGFKVVAETTYGKTSRGKAINVRTNK</sequence>
<evidence type="ECO:0000256" key="1">
    <source>
        <dbReference type="ARBA" id="ARBA00022737"/>
    </source>
</evidence>
<evidence type="ECO:0000259" key="3">
    <source>
        <dbReference type="PROSITE" id="PS50853"/>
    </source>
</evidence>
<dbReference type="OrthoDB" id="2051435at2"/>
<organism evidence="4 5">
    <name type="scientific">Clostridium tarantellae</name>
    <dbReference type="NCBI Taxonomy" id="39493"/>
    <lineage>
        <taxon>Bacteria</taxon>
        <taxon>Bacillati</taxon>
        <taxon>Bacillota</taxon>
        <taxon>Clostridia</taxon>
        <taxon>Eubacteriales</taxon>
        <taxon>Clostridiaceae</taxon>
        <taxon>Clostridium</taxon>
    </lineage>
</organism>
<dbReference type="GO" id="GO:0007044">
    <property type="term" value="P:cell-substrate junction assembly"/>
    <property type="evidence" value="ECO:0007669"/>
    <property type="project" value="TreeGrafter"/>
</dbReference>
<feature type="chain" id="PRO_5039473616" description="Fibronectin type-III domain-containing protein" evidence="2">
    <location>
        <begin position="27"/>
        <end position="229"/>
    </location>
</feature>
<evidence type="ECO:0000256" key="2">
    <source>
        <dbReference type="SAM" id="SignalP"/>
    </source>
</evidence>
<dbReference type="InterPro" id="IPR036116">
    <property type="entry name" value="FN3_sf"/>
</dbReference>
<keyword evidence="1" id="KW-0677">Repeat</keyword>
<dbReference type="SMART" id="SM00060">
    <property type="entry name" value="FN3"/>
    <property type="match status" value="2"/>
</dbReference>
<reference evidence="4 5" key="1">
    <citation type="submission" date="2019-10" db="EMBL/GenBank/DDBJ databases">
        <title>The Genome Sequence of Clostridium tarantellae Isolated from Fish Brain.</title>
        <authorList>
            <person name="Bano L."/>
            <person name="Kiel M."/>
            <person name="Sales G."/>
            <person name="Doxey A.C."/>
            <person name="Mansfield M.J."/>
            <person name="Schiavone M."/>
            <person name="Rossetto O."/>
            <person name="Pirazzini M."/>
            <person name="Dobrindt U."/>
            <person name="Montecucco C."/>
        </authorList>
    </citation>
    <scope>NUCLEOTIDE SEQUENCE [LARGE SCALE GENOMIC DNA]</scope>
    <source>
        <strain evidence="4 5">DSM 3997</strain>
    </source>
</reference>
<dbReference type="InterPro" id="IPR013783">
    <property type="entry name" value="Ig-like_fold"/>
</dbReference>
<protein>
    <recommendedName>
        <fullName evidence="3">Fibronectin type-III domain-containing protein</fullName>
    </recommendedName>
</protein>
<dbReference type="Pfam" id="PF00041">
    <property type="entry name" value="fn3"/>
    <property type="match status" value="2"/>
</dbReference>
<feature type="signal peptide" evidence="2">
    <location>
        <begin position="1"/>
        <end position="26"/>
    </location>
</feature>
<feature type="domain" description="Fibronectin type-III" evidence="3">
    <location>
        <begin position="51"/>
        <end position="133"/>
    </location>
</feature>
<dbReference type="PROSITE" id="PS50853">
    <property type="entry name" value="FN3"/>
    <property type="match status" value="2"/>
</dbReference>
<dbReference type="EMBL" id="WHJC01000083">
    <property type="protein sequence ID" value="MPQ43588.1"/>
    <property type="molecule type" value="Genomic_DNA"/>
</dbReference>
<dbReference type="GO" id="GO:0005178">
    <property type="term" value="F:integrin binding"/>
    <property type="evidence" value="ECO:0007669"/>
    <property type="project" value="TreeGrafter"/>
</dbReference>
<dbReference type="PANTHER" id="PTHR46708">
    <property type="entry name" value="TENASCIN"/>
    <property type="match status" value="1"/>
</dbReference>
<keyword evidence="5" id="KW-1185">Reference proteome</keyword>
<dbReference type="SUPFAM" id="SSF49265">
    <property type="entry name" value="Fibronectin type III"/>
    <property type="match status" value="1"/>
</dbReference>
<dbReference type="AlphaFoldDB" id="A0A6I1MMA7"/>
<gene>
    <name evidence="4" type="ORF">GBZ86_07435</name>
</gene>
<dbReference type="PANTHER" id="PTHR46708:SF7">
    <property type="entry name" value="FIBRONECTIN TYPE-III DOMAIN-CONTAINING PROTEIN"/>
    <property type="match status" value="1"/>
</dbReference>
<feature type="domain" description="Fibronectin type-III" evidence="3">
    <location>
        <begin position="144"/>
        <end position="229"/>
    </location>
</feature>
<dbReference type="RefSeq" id="WP_152889256.1">
    <property type="nucleotide sequence ID" value="NZ_WHJC01000083.1"/>
</dbReference>
<dbReference type="GO" id="GO:0007160">
    <property type="term" value="P:cell-matrix adhesion"/>
    <property type="evidence" value="ECO:0007669"/>
    <property type="project" value="TreeGrafter"/>
</dbReference>
<accession>A0A6I1MMA7</accession>
<dbReference type="InterPro" id="IPR050991">
    <property type="entry name" value="ECM_Regulatory_Proteins"/>
</dbReference>
<dbReference type="PROSITE" id="PS51257">
    <property type="entry name" value="PROKAR_LIPOPROTEIN"/>
    <property type="match status" value="1"/>
</dbReference>
<keyword evidence="2" id="KW-0732">Signal</keyword>
<dbReference type="InterPro" id="IPR003961">
    <property type="entry name" value="FN3_dom"/>
</dbReference>
<proteinExistence type="predicted"/>